<dbReference type="Gene3D" id="2.30.30.60">
    <property type="match status" value="1"/>
</dbReference>
<comment type="subcellular location">
    <subcellularLocation>
        <location evidence="1">Cell membrane</location>
        <topology evidence="1">Multi-pass membrane protein</topology>
    </subcellularLocation>
</comment>
<dbReference type="InterPro" id="IPR011066">
    <property type="entry name" value="MscS_channel_C_sf"/>
</dbReference>
<comment type="similarity">
    <text evidence="2">Belongs to the MscS (TC 1.A.23) family.</text>
</comment>
<evidence type="ECO:0000256" key="4">
    <source>
        <dbReference type="ARBA" id="ARBA00022692"/>
    </source>
</evidence>
<evidence type="ECO:0000256" key="1">
    <source>
        <dbReference type="ARBA" id="ARBA00004651"/>
    </source>
</evidence>
<evidence type="ECO:0000256" key="9">
    <source>
        <dbReference type="SAM" id="SignalP"/>
    </source>
</evidence>
<evidence type="ECO:0000256" key="3">
    <source>
        <dbReference type="ARBA" id="ARBA00022475"/>
    </source>
</evidence>
<dbReference type="Gene3D" id="3.30.70.100">
    <property type="match status" value="1"/>
</dbReference>
<evidence type="ECO:0000256" key="6">
    <source>
        <dbReference type="ARBA" id="ARBA00023136"/>
    </source>
</evidence>
<protein>
    <submittedName>
        <fullName evidence="13">Small-conductance mechanosensitive channel</fullName>
    </submittedName>
</protein>
<evidence type="ECO:0000313" key="14">
    <source>
        <dbReference type="Proteomes" id="UP000322699"/>
    </source>
</evidence>
<keyword evidence="4 8" id="KW-0812">Transmembrane</keyword>
<dbReference type="PANTHER" id="PTHR30221:SF1">
    <property type="entry name" value="SMALL-CONDUCTANCE MECHANOSENSITIVE CHANNEL"/>
    <property type="match status" value="1"/>
</dbReference>
<dbReference type="PANTHER" id="PTHR30221">
    <property type="entry name" value="SMALL-CONDUCTANCE MECHANOSENSITIVE CHANNEL"/>
    <property type="match status" value="1"/>
</dbReference>
<reference evidence="13 14" key="1">
    <citation type="submission" date="2019-08" db="EMBL/GenBank/DDBJ databases">
        <title>Deep-cultivation of Planctomycetes and their phenomic and genomic characterization uncovers novel biology.</title>
        <authorList>
            <person name="Wiegand S."/>
            <person name="Jogler M."/>
            <person name="Boedeker C."/>
            <person name="Pinto D."/>
            <person name="Vollmers J."/>
            <person name="Rivas-Marin E."/>
            <person name="Kohn T."/>
            <person name="Peeters S.H."/>
            <person name="Heuer A."/>
            <person name="Rast P."/>
            <person name="Oberbeckmann S."/>
            <person name="Bunk B."/>
            <person name="Jeske O."/>
            <person name="Meyerdierks A."/>
            <person name="Storesund J.E."/>
            <person name="Kallscheuer N."/>
            <person name="Luecker S."/>
            <person name="Lage O.M."/>
            <person name="Pohl T."/>
            <person name="Merkel B.J."/>
            <person name="Hornburger P."/>
            <person name="Mueller R.-W."/>
            <person name="Bruemmer F."/>
            <person name="Labrenz M."/>
            <person name="Spormann A.M."/>
            <person name="Op Den Camp H."/>
            <person name="Overmann J."/>
            <person name="Amann R."/>
            <person name="Jetten M.S.M."/>
            <person name="Mascher T."/>
            <person name="Medema M.H."/>
            <person name="Devos D.P."/>
            <person name="Kaster A.-K."/>
            <person name="Ovreas L."/>
            <person name="Rohde M."/>
            <person name="Galperin M.Y."/>
            <person name="Jogler C."/>
        </authorList>
    </citation>
    <scope>NUCLEOTIDE SEQUENCE [LARGE SCALE GENOMIC DNA]</scope>
    <source>
        <strain evidence="13 14">LF1</strain>
    </source>
</reference>
<evidence type="ECO:0000259" key="11">
    <source>
        <dbReference type="Pfam" id="PF04972"/>
    </source>
</evidence>
<evidence type="ECO:0000256" key="5">
    <source>
        <dbReference type="ARBA" id="ARBA00022989"/>
    </source>
</evidence>
<feature type="signal peptide" evidence="9">
    <location>
        <begin position="1"/>
        <end position="20"/>
    </location>
</feature>
<name>A0A5B1CMA9_9BACT</name>
<dbReference type="AlphaFoldDB" id="A0A5B1CMA9"/>
<dbReference type="Gene3D" id="1.10.287.1260">
    <property type="match status" value="1"/>
</dbReference>
<feature type="region of interest" description="Disordered" evidence="7">
    <location>
        <begin position="414"/>
        <end position="463"/>
    </location>
</feature>
<dbReference type="InterPro" id="IPR045275">
    <property type="entry name" value="MscS_archaea/bacteria_type"/>
</dbReference>
<evidence type="ECO:0000259" key="12">
    <source>
        <dbReference type="Pfam" id="PF21082"/>
    </source>
</evidence>
<dbReference type="PROSITE" id="PS51257">
    <property type="entry name" value="PROKAR_LIPOPROTEIN"/>
    <property type="match status" value="1"/>
</dbReference>
<dbReference type="SUPFAM" id="SSF82689">
    <property type="entry name" value="Mechanosensitive channel protein MscS (YggB), C-terminal domain"/>
    <property type="match status" value="1"/>
</dbReference>
<dbReference type="InterPro" id="IPR006685">
    <property type="entry name" value="MscS_channel_2nd"/>
</dbReference>
<feature type="transmembrane region" description="Helical" evidence="8">
    <location>
        <begin position="144"/>
        <end position="165"/>
    </location>
</feature>
<dbReference type="Pfam" id="PF04972">
    <property type="entry name" value="BON"/>
    <property type="match status" value="1"/>
</dbReference>
<dbReference type="GO" id="GO:0008381">
    <property type="term" value="F:mechanosensitive monoatomic ion channel activity"/>
    <property type="evidence" value="ECO:0007669"/>
    <property type="project" value="InterPro"/>
</dbReference>
<keyword evidence="9" id="KW-0732">Signal</keyword>
<gene>
    <name evidence="13" type="primary">mscS_3</name>
    <name evidence="13" type="ORF">LF1_40220</name>
</gene>
<dbReference type="InterPro" id="IPR049278">
    <property type="entry name" value="MS_channel_C"/>
</dbReference>
<dbReference type="InterPro" id="IPR023408">
    <property type="entry name" value="MscS_beta-dom_sf"/>
</dbReference>
<organism evidence="13 14">
    <name type="scientific">Rubripirellula obstinata</name>
    <dbReference type="NCBI Taxonomy" id="406547"/>
    <lineage>
        <taxon>Bacteria</taxon>
        <taxon>Pseudomonadati</taxon>
        <taxon>Planctomycetota</taxon>
        <taxon>Planctomycetia</taxon>
        <taxon>Pirellulales</taxon>
        <taxon>Pirellulaceae</taxon>
        <taxon>Rubripirellula</taxon>
    </lineage>
</organism>
<keyword evidence="6 8" id="KW-0472">Membrane</keyword>
<feature type="transmembrane region" description="Helical" evidence="8">
    <location>
        <begin position="186"/>
        <end position="204"/>
    </location>
</feature>
<evidence type="ECO:0000256" key="8">
    <source>
        <dbReference type="SAM" id="Phobius"/>
    </source>
</evidence>
<feature type="compositionally biased region" description="Polar residues" evidence="7">
    <location>
        <begin position="422"/>
        <end position="435"/>
    </location>
</feature>
<dbReference type="EMBL" id="VRLW01000001">
    <property type="protein sequence ID" value="KAA1261472.1"/>
    <property type="molecule type" value="Genomic_DNA"/>
</dbReference>
<dbReference type="OrthoDB" id="9793781at2"/>
<proteinExistence type="inferred from homology"/>
<feature type="domain" description="BON" evidence="11">
    <location>
        <begin position="56"/>
        <end position="121"/>
    </location>
</feature>
<evidence type="ECO:0000259" key="10">
    <source>
        <dbReference type="Pfam" id="PF00924"/>
    </source>
</evidence>
<keyword evidence="5 8" id="KW-1133">Transmembrane helix</keyword>
<evidence type="ECO:0000256" key="7">
    <source>
        <dbReference type="SAM" id="MobiDB-lite"/>
    </source>
</evidence>
<dbReference type="GO" id="GO:0005886">
    <property type="term" value="C:plasma membrane"/>
    <property type="evidence" value="ECO:0007669"/>
    <property type="project" value="UniProtKB-SubCell"/>
</dbReference>
<dbReference type="InterPro" id="IPR007055">
    <property type="entry name" value="BON_dom"/>
</dbReference>
<evidence type="ECO:0000313" key="13">
    <source>
        <dbReference type="EMBL" id="KAA1261472.1"/>
    </source>
</evidence>
<keyword evidence="14" id="KW-1185">Reference proteome</keyword>
<feature type="domain" description="Mechanosensitive ion channel MscS" evidence="10">
    <location>
        <begin position="233"/>
        <end position="299"/>
    </location>
</feature>
<dbReference type="Proteomes" id="UP000322699">
    <property type="component" value="Unassembled WGS sequence"/>
</dbReference>
<sequence length="463" mass="50067" precursor="true">MIRSLSLLLVLSALACPGFAQDEAPTSEDVAAEVTGDTEAADVNVADKVEVDPVNSDERIANRLREIMEATGWFESPTARVDRGVAFLEGTVDSKKHQAWAEATAMKTTDVVAVVNRVKVAEQPLWNFAPAMESLKQLGRETVGMLPLIVIALVIGIMSYYLAVLSAKFTRWLTCNRIDSKLLRQVVGNVVAVAIFILGIYVALRVSGLTRLAVTLLGGTGLVGLALGFAFRDIAENYLASILLSLNHPFRVGDLIEVEGAKGFVRKVTTRGTVLNTLEGNQLQMPNSTVYKGKIINYTATPLSRRDFTVGIGFDDSIVEAQEIIMRVLGNHEGVSDDPAPVVIVQSLGSATVNLQVLYWFDQTKHSPLKVSSSVIRLVKQELTDAKITMPDEARELVFPQGVPVQMIESAIQPTAEKKMPVTSSASEPTTTTGEGNLESEQAEVMRAAEDDETVADEANLIA</sequence>
<evidence type="ECO:0000256" key="2">
    <source>
        <dbReference type="ARBA" id="ARBA00008017"/>
    </source>
</evidence>
<dbReference type="SUPFAM" id="SSF50182">
    <property type="entry name" value="Sm-like ribonucleoproteins"/>
    <property type="match status" value="1"/>
</dbReference>
<feature type="domain" description="Mechanosensitive ion channel MscS C-terminal" evidence="12">
    <location>
        <begin position="308"/>
        <end position="389"/>
    </location>
</feature>
<dbReference type="Pfam" id="PF21082">
    <property type="entry name" value="MS_channel_3rd"/>
    <property type="match status" value="1"/>
</dbReference>
<feature type="transmembrane region" description="Helical" evidence="8">
    <location>
        <begin position="210"/>
        <end position="231"/>
    </location>
</feature>
<keyword evidence="3" id="KW-1003">Cell membrane</keyword>
<comment type="caution">
    <text evidence="13">The sequence shown here is derived from an EMBL/GenBank/DDBJ whole genome shotgun (WGS) entry which is preliminary data.</text>
</comment>
<dbReference type="RefSeq" id="WP_068264965.1">
    <property type="nucleotide sequence ID" value="NZ_LWSK01000072.1"/>
</dbReference>
<dbReference type="InterPro" id="IPR010920">
    <property type="entry name" value="LSM_dom_sf"/>
</dbReference>
<dbReference type="Pfam" id="PF00924">
    <property type="entry name" value="MS_channel_2nd"/>
    <property type="match status" value="1"/>
</dbReference>
<accession>A0A5B1CMA9</accession>
<feature type="chain" id="PRO_5022918163" evidence="9">
    <location>
        <begin position="21"/>
        <end position="463"/>
    </location>
</feature>